<accession>A0A7J9N030</accession>
<dbReference type="AlphaFoldDB" id="A0A7J9N030"/>
<keyword evidence="2" id="KW-1185">Reference proteome</keyword>
<proteinExistence type="predicted"/>
<sequence length="79" mass="8862">MFETFNVPGLYIAVNYVLALAVGYTTSKLDLLVFSSFAPRHIYALRLTLGNKSTSTLSDEAYLIRHTFGALNCVIFVRR</sequence>
<gene>
    <name evidence="1" type="ORF">Goshw_023892</name>
</gene>
<organism evidence="1 2">
    <name type="scientific">Gossypium schwendimanii</name>
    <name type="common">Cotton</name>
    <dbReference type="NCBI Taxonomy" id="34291"/>
    <lineage>
        <taxon>Eukaryota</taxon>
        <taxon>Viridiplantae</taxon>
        <taxon>Streptophyta</taxon>
        <taxon>Embryophyta</taxon>
        <taxon>Tracheophyta</taxon>
        <taxon>Spermatophyta</taxon>
        <taxon>Magnoliopsida</taxon>
        <taxon>eudicotyledons</taxon>
        <taxon>Gunneridae</taxon>
        <taxon>Pentapetalae</taxon>
        <taxon>rosids</taxon>
        <taxon>malvids</taxon>
        <taxon>Malvales</taxon>
        <taxon>Malvaceae</taxon>
        <taxon>Malvoideae</taxon>
        <taxon>Gossypium</taxon>
    </lineage>
</organism>
<dbReference type="EMBL" id="JABFAF010265493">
    <property type="protein sequence ID" value="MBA0876632.1"/>
    <property type="molecule type" value="Genomic_DNA"/>
</dbReference>
<evidence type="ECO:0000313" key="2">
    <source>
        <dbReference type="Proteomes" id="UP000593576"/>
    </source>
</evidence>
<comment type="caution">
    <text evidence="1">The sequence shown here is derived from an EMBL/GenBank/DDBJ whole genome shotgun (WGS) entry which is preliminary data.</text>
</comment>
<dbReference type="Proteomes" id="UP000593576">
    <property type="component" value="Unassembled WGS sequence"/>
</dbReference>
<dbReference type="OrthoDB" id="10546703at2759"/>
<dbReference type="Gene3D" id="3.30.420.40">
    <property type="match status" value="1"/>
</dbReference>
<evidence type="ECO:0000313" key="1">
    <source>
        <dbReference type="EMBL" id="MBA0876632.1"/>
    </source>
</evidence>
<name>A0A7J9N030_GOSSC</name>
<protein>
    <submittedName>
        <fullName evidence="1">Uncharacterized protein</fullName>
    </submittedName>
</protein>
<reference evidence="1 2" key="1">
    <citation type="journal article" date="2019" name="Genome Biol. Evol.">
        <title>Insights into the evolution of the New World diploid cottons (Gossypium, subgenus Houzingenia) based on genome sequencing.</title>
        <authorList>
            <person name="Grover C.E."/>
            <person name="Arick M.A. 2nd"/>
            <person name="Thrash A."/>
            <person name="Conover J.L."/>
            <person name="Sanders W.S."/>
            <person name="Peterson D.G."/>
            <person name="Frelichowski J.E."/>
            <person name="Scheffler J.A."/>
            <person name="Scheffler B.E."/>
            <person name="Wendel J.F."/>
        </authorList>
    </citation>
    <scope>NUCLEOTIDE SEQUENCE [LARGE SCALE GENOMIC DNA]</scope>
    <source>
        <strain evidence="1">1</strain>
        <tissue evidence="1">Leaf</tissue>
    </source>
</reference>